<feature type="region of interest" description="Disordered" evidence="7">
    <location>
        <begin position="359"/>
        <end position="387"/>
    </location>
</feature>
<dbReference type="Pfam" id="PF00091">
    <property type="entry name" value="Tubulin"/>
    <property type="match status" value="1"/>
</dbReference>
<keyword evidence="3 6" id="KW-0547">Nucleotide-binding</keyword>
<comment type="similarity">
    <text evidence="1 6">Belongs to the CetZ family.</text>
</comment>
<protein>
    <recommendedName>
        <fullName evidence="6">Tubulin-like protein CetZ</fullName>
    </recommendedName>
</protein>
<dbReference type="PANTHER" id="PTHR30314:SF10">
    <property type="entry name" value="TUBULIN-LIKE PROTEIN CETZ"/>
    <property type="match status" value="1"/>
</dbReference>
<evidence type="ECO:0000259" key="8">
    <source>
        <dbReference type="SMART" id="SM00864"/>
    </source>
</evidence>
<dbReference type="SMART" id="SM00864">
    <property type="entry name" value="Tubulin"/>
    <property type="match status" value="1"/>
</dbReference>
<name>A0AAV3UKH0_9EURY</name>
<comment type="function">
    <text evidence="6">Involved in cell shape control.</text>
</comment>
<feature type="binding site" evidence="6">
    <location>
        <begin position="39"/>
        <end position="43"/>
    </location>
    <ligand>
        <name>GTP</name>
        <dbReference type="ChEBI" id="CHEBI:37565"/>
    </ligand>
</feature>
<dbReference type="GO" id="GO:0008360">
    <property type="term" value="P:regulation of cell shape"/>
    <property type="evidence" value="ECO:0007669"/>
    <property type="project" value="UniProtKB-UniRule"/>
</dbReference>
<dbReference type="InterPro" id="IPR017975">
    <property type="entry name" value="Tubulin_CS"/>
</dbReference>
<gene>
    <name evidence="6" type="primary">cetZ</name>
    <name evidence="9" type="ORF">GCM10025751_35260</name>
</gene>
<evidence type="ECO:0000313" key="9">
    <source>
        <dbReference type="EMBL" id="GAA5055527.1"/>
    </source>
</evidence>
<evidence type="ECO:0000256" key="6">
    <source>
        <dbReference type="HAMAP-Rule" id="MF_01946"/>
    </source>
</evidence>
<evidence type="ECO:0000313" key="10">
    <source>
        <dbReference type="Proteomes" id="UP001501729"/>
    </source>
</evidence>
<dbReference type="GO" id="GO:0005737">
    <property type="term" value="C:cytoplasm"/>
    <property type="evidence" value="ECO:0007669"/>
    <property type="project" value="UniProtKB-SubCell"/>
</dbReference>
<organism evidence="9 10">
    <name type="scientific">Haladaptatus pallidirubidus</name>
    <dbReference type="NCBI Taxonomy" id="1008152"/>
    <lineage>
        <taxon>Archaea</taxon>
        <taxon>Methanobacteriati</taxon>
        <taxon>Methanobacteriota</taxon>
        <taxon>Stenosarchaea group</taxon>
        <taxon>Halobacteria</taxon>
        <taxon>Halobacteriales</taxon>
        <taxon>Haladaptataceae</taxon>
        <taxon>Haladaptatus</taxon>
    </lineage>
</organism>
<dbReference type="Proteomes" id="UP001501729">
    <property type="component" value="Unassembled WGS sequence"/>
</dbReference>
<comment type="subcellular location">
    <subcellularLocation>
        <location evidence="6">Cytoplasm</location>
    </subcellularLocation>
</comment>
<feature type="domain" description="Tubulin/FtsZ GTPase" evidence="8">
    <location>
        <begin position="31"/>
        <end position="231"/>
    </location>
</feature>
<dbReference type="InterPro" id="IPR032907">
    <property type="entry name" value="CetZ"/>
</dbReference>
<reference evidence="9 10" key="1">
    <citation type="journal article" date="2019" name="Int. J. Syst. Evol. Microbiol.">
        <title>The Global Catalogue of Microorganisms (GCM) 10K type strain sequencing project: providing services to taxonomists for standard genome sequencing and annotation.</title>
        <authorList>
            <consortium name="The Broad Institute Genomics Platform"/>
            <consortium name="The Broad Institute Genome Sequencing Center for Infectious Disease"/>
            <person name="Wu L."/>
            <person name="Ma J."/>
        </authorList>
    </citation>
    <scope>NUCLEOTIDE SEQUENCE [LARGE SCALE GENOMIC DNA]</scope>
    <source>
        <strain evidence="9 10">JCM 17504</strain>
    </source>
</reference>
<dbReference type="HAMAP" id="MF_01946">
    <property type="entry name" value="CetZ"/>
    <property type="match status" value="1"/>
</dbReference>
<dbReference type="FunFam" id="3.40.50.1440:FF:000051">
    <property type="entry name" value="Tubulin-like protein CetZ"/>
    <property type="match status" value="1"/>
</dbReference>
<accession>A0AAV3UKH0</accession>
<feature type="binding site" evidence="6">
    <location>
        <begin position="135"/>
        <end position="137"/>
    </location>
    <ligand>
        <name>GTP</name>
        <dbReference type="ChEBI" id="CHEBI:37565"/>
    </ligand>
</feature>
<evidence type="ECO:0000256" key="3">
    <source>
        <dbReference type="ARBA" id="ARBA00022741"/>
    </source>
</evidence>
<sequence length="387" mass="40877">MVAVGFAYLLKIDVIDDRKFITGERVGFGMKVVLIGIGQAGGKLTQKLVEFDANMNFNAIKGALAVNSARTDLQSLDLDTVLVGQERVKGHGVGGDNELGAEVMQSDAGEVMSALDGRITAEGEAIFVVAGLGGGTGSGGAPVLVHELQRIYEMPVYALGVLPGRGEGSMYQANAGRSLKTVVREADATLLIDNDAWHETGQSVGEAFDAINQQIAQRVGILLASGEAIEGVGESVVDSSEVINTLRAGDIAALGYASAGASEESGENINTVTSNTRQAILSNLSVPKATDADSALLVVAGDADRIPRKGVEKARKWLEGETGSLQVRGGDFPLDSDRLASLILLGGVERSPRMKEFMERAKEANQQEERNEDPAEMFQNDELDNLF</sequence>
<evidence type="ECO:0000256" key="5">
    <source>
        <dbReference type="ARBA" id="ARBA00023134"/>
    </source>
</evidence>
<dbReference type="GO" id="GO:0003924">
    <property type="term" value="F:GTPase activity"/>
    <property type="evidence" value="ECO:0007669"/>
    <property type="project" value="InterPro"/>
</dbReference>
<keyword evidence="2 6" id="KW-0963">Cytoplasm</keyword>
<evidence type="ECO:0000256" key="2">
    <source>
        <dbReference type="ARBA" id="ARBA00022490"/>
    </source>
</evidence>
<proteinExistence type="inferred from homology"/>
<feature type="binding site" evidence="6">
    <location>
        <position position="194"/>
    </location>
    <ligand>
        <name>GTP</name>
        <dbReference type="ChEBI" id="CHEBI:37565"/>
    </ligand>
</feature>
<dbReference type="Gene3D" id="3.30.1330.20">
    <property type="entry name" value="Tubulin/FtsZ, C-terminal domain"/>
    <property type="match status" value="1"/>
</dbReference>
<dbReference type="GO" id="GO:0032153">
    <property type="term" value="C:cell division site"/>
    <property type="evidence" value="ECO:0007669"/>
    <property type="project" value="TreeGrafter"/>
</dbReference>
<dbReference type="Gene3D" id="3.40.50.1440">
    <property type="entry name" value="Tubulin/FtsZ, GTPase domain"/>
    <property type="match status" value="1"/>
</dbReference>
<evidence type="ECO:0000256" key="1">
    <source>
        <dbReference type="ARBA" id="ARBA00006877"/>
    </source>
</evidence>
<keyword evidence="4 6" id="KW-0133">Cell shape</keyword>
<dbReference type="GO" id="GO:0051301">
    <property type="term" value="P:cell division"/>
    <property type="evidence" value="ECO:0007669"/>
    <property type="project" value="TreeGrafter"/>
</dbReference>
<keyword evidence="5 6" id="KW-0342">GTP-binding</keyword>
<keyword evidence="10" id="KW-1185">Reference proteome</keyword>
<dbReference type="InterPro" id="IPR003008">
    <property type="entry name" value="Tubulin_FtsZ_GTPase"/>
</dbReference>
<dbReference type="PANTHER" id="PTHR30314">
    <property type="entry name" value="CELL DIVISION PROTEIN FTSZ-RELATED"/>
    <property type="match status" value="1"/>
</dbReference>
<dbReference type="EMBL" id="BAABKX010000015">
    <property type="protein sequence ID" value="GAA5055527.1"/>
    <property type="molecule type" value="Genomic_DNA"/>
</dbReference>
<feature type="binding site" evidence="6">
    <location>
        <position position="212"/>
    </location>
    <ligand>
        <name>GTP</name>
        <dbReference type="ChEBI" id="CHEBI:37565"/>
    </ligand>
</feature>
<dbReference type="GO" id="GO:0005874">
    <property type="term" value="C:microtubule"/>
    <property type="evidence" value="ECO:0007669"/>
    <property type="project" value="InterPro"/>
</dbReference>
<dbReference type="InterPro" id="IPR037103">
    <property type="entry name" value="Tubulin/FtsZ-like_C"/>
</dbReference>
<dbReference type="Pfam" id="PF21011">
    <property type="entry name" value="CetZ_C"/>
    <property type="match status" value="1"/>
</dbReference>
<dbReference type="InterPro" id="IPR045061">
    <property type="entry name" value="FtsZ/CetZ"/>
</dbReference>
<dbReference type="AlphaFoldDB" id="A0AAV3UKH0"/>
<evidence type="ECO:0000256" key="7">
    <source>
        <dbReference type="SAM" id="MobiDB-lite"/>
    </source>
</evidence>
<comment type="caution">
    <text evidence="9">The sequence shown here is derived from an EMBL/GenBank/DDBJ whole genome shotgun (WGS) entry which is preliminary data.</text>
</comment>
<dbReference type="InterPro" id="IPR048737">
    <property type="entry name" value="CetZ_C"/>
</dbReference>
<dbReference type="PROSITE" id="PS00227">
    <property type="entry name" value="TUBULIN"/>
    <property type="match status" value="1"/>
</dbReference>
<dbReference type="CDD" id="cd02202">
    <property type="entry name" value="CetZ_tubulin-like"/>
    <property type="match status" value="1"/>
</dbReference>
<feature type="compositionally biased region" description="Acidic residues" evidence="7">
    <location>
        <begin position="374"/>
        <end position="387"/>
    </location>
</feature>
<dbReference type="GO" id="GO:0007017">
    <property type="term" value="P:microtubule-based process"/>
    <property type="evidence" value="ECO:0007669"/>
    <property type="project" value="InterPro"/>
</dbReference>
<feature type="binding site" evidence="6">
    <location>
        <position position="167"/>
    </location>
    <ligand>
        <name>GTP</name>
        <dbReference type="ChEBI" id="CHEBI:37565"/>
    </ligand>
</feature>
<dbReference type="InterPro" id="IPR036525">
    <property type="entry name" value="Tubulin/FtsZ_GTPase_sf"/>
</dbReference>
<dbReference type="GO" id="GO:0005525">
    <property type="term" value="F:GTP binding"/>
    <property type="evidence" value="ECO:0007669"/>
    <property type="project" value="UniProtKB-UniRule"/>
</dbReference>
<evidence type="ECO:0000256" key="4">
    <source>
        <dbReference type="ARBA" id="ARBA00022960"/>
    </source>
</evidence>
<feature type="compositionally biased region" description="Basic and acidic residues" evidence="7">
    <location>
        <begin position="359"/>
        <end position="373"/>
    </location>
</feature>
<dbReference type="SUPFAM" id="SSF52490">
    <property type="entry name" value="Tubulin nucleotide-binding domain-like"/>
    <property type="match status" value="1"/>
</dbReference>